<comment type="caution">
    <text evidence="1">The sequence shown here is derived from an EMBL/GenBank/DDBJ whole genome shotgun (WGS) entry which is preliminary data.</text>
</comment>
<keyword evidence="2" id="KW-1185">Reference proteome</keyword>
<gene>
    <name evidence="1" type="ORF">BJX66DRAFT_47976</name>
</gene>
<evidence type="ECO:0000313" key="2">
    <source>
        <dbReference type="Proteomes" id="UP001610563"/>
    </source>
</evidence>
<protein>
    <recommendedName>
        <fullName evidence="3">DUF4238 domain-containing protein</fullName>
    </recommendedName>
</protein>
<evidence type="ECO:0008006" key="3">
    <source>
        <dbReference type="Google" id="ProtNLM"/>
    </source>
</evidence>
<organism evidence="1 2">
    <name type="scientific">Aspergillus keveii</name>
    <dbReference type="NCBI Taxonomy" id="714993"/>
    <lineage>
        <taxon>Eukaryota</taxon>
        <taxon>Fungi</taxon>
        <taxon>Dikarya</taxon>
        <taxon>Ascomycota</taxon>
        <taxon>Pezizomycotina</taxon>
        <taxon>Eurotiomycetes</taxon>
        <taxon>Eurotiomycetidae</taxon>
        <taxon>Eurotiales</taxon>
        <taxon>Aspergillaceae</taxon>
        <taxon>Aspergillus</taxon>
        <taxon>Aspergillus subgen. Nidulantes</taxon>
    </lineage>
</organism>
<proteinExistence type="predicted"/>
<reference evidence="1 2" key="1">
    <citation type="submission" date="2024-07" db="EMBL/GenBank/DDBJ databases">
        <title>Section-level genome sequencing and comparative genomics of Aspergillus sections Usti and Cavernicolus.</title>
        <authorList>
            <consortium name="Lawrence Berkeley National Laboratory"/>
            <person name="Nybo J.L."/>
            <person name="Vesth T.C."/>
            <person name="Theobald S."/>
            <person name="Frisvad J.C."/>
            <person name="Larsen T.O."/>
            <person name="Kjaerboelling I."/>
            <person name="Rothschild-Mancinelli K."/>
            <person name="Lyhne E.K."/>
            <person name="Kogle M.E."/>
            <person name="Barry K."/>
            <person name="Clum A."/>
            <person name="Na H."/>
            <person name="Ledsgaard L."/>
            <person name="Lin J."/>
            <person name="Lipzen A."/>
            <person name="Kuo A."/>
            <person name="Riley R."/>
            <person name="Mondo S."/>
            <person name="Labutti K."/>
            <person name="Haridas S."/>
            <person name="Pangalinan J."/>
            <person name="Salamov A.A."/>
            <person name="Simmons B.A."/>
            <person name="Magnuson J.K."/>
            <person name="Chen J."/>
            <person name="Drula E."/>
            <person name="Henrissat B."/>
            <person name="Wiebenga A."/>
            <person name="Lubbers R.J."/>
            <person name="Gomes A.C."/>
            <person name="Makela M.R."/>
            <person name="Stajich J."/>
            <person name="Grigoriev I.V."/>
            <person name="Mortensen U.H."/>
            <person name="De Vries R.P."/>
            <person name="Baker S.E."/>
            <person name="Andersen M.R."/>
        </authorList>
    </citation>
    <scope>NUCLEOTIDE SEQUENCE [LARGE SCALE GENOMIC DNA]</scope>
    <source>
        <strain evidence="1 2">CBS 209.92</strain>
    </source>
</reference>
<dbReference type="EMBL" id="JBFTWV010000130">
    <property type="protein sequence ID" value="KAL2785913.1"/>
    <property type="molecule type" value="Genomic_DNA"/>
</dbReference>
<dbReference type="Proteomes" id="UP001610563">
    <property type="component" value="Unassembled WGS sequence"/>
</dbReference>
<dbReference type="InterPro" id="IPR025332">
    <property type="entry name" value="DUF4238"/>
</dbReference>
<sequence>MSAPREQKHHFIPRFILRKFAPAEQPPPWPAASAKQKPRARDFLVNKIDLQSSMLTQRPVSTEFALVDMYRDPGFDENPYHLEEKLSRLEGKASEIINKASETFTLAPHAILRLKRLEVDTLRKFLFLMKYRNGGMFERYNHNDAQDYDSDDRPRMLRYMAAKGFTKPRDVWFDNLRHMLDLEMDPQKNWRLTLRAQIYPDDAAMFELHLLHSYMTFCQTTNPEEEFLLTENAFGIFEGPSSEHHDILTGKKQAVVYTEYHNFAPLAPRLLIILRSRILPYPGDNSDHTEIRASLLTALKSFHIHPDQARSVLEDLPVRPCKTIYQSGSIDSPAAFDTNDEFLFICFKLSTAHISTINNIFLEQACQTSSIVYHSRTALRAAIETYFADDRSGLKHVIDIPGGQKDRRRVYLKTLEKILRSVGGSTTYKVKSFGPADVRVRIHMALNVGHLVGEQILRNQQPPRLLPREYILLKPGSSLEEFWCDLDQASRLVMLKTKLDGVLGRCRLFEVEKSTVRSQVHEFLSSFPVERLWFYFKILRNLKHCDKDDIWTRIPDLEIDGPEDAYIEYGVSRGMNNKLGRAMYVTLISL</sequence>
<name>A0ABR4FRM7_9EURO</name>
<accession>A0ABR4FRM7</accession>
<evidence type="ECO:0000313" key="1">
    <source>
        <dbReference type="EMBL" id="KAL2785913.1"/>
    </source>
</evidence>
<dbReference type="Pfam" id="PF14022">
    <property type="entry name" value="DUF4238"/>
    <property type="match status" value="1"/>
</dbReference>